<keyword evidence="3" id="KW-1185">Reference proteome</keyword>
<gene>
    <name evidence="2" type="ORF">BDD43_1993</name>
</gene>
<dbReference type="AlphaFoldDB" id="A0A495IYQ4"/>
<accession>A0A495IYQ4</accession>
<dbReference type="Proteomes" id="UP000268007">
    <property type="component" value="Unassembled WGS sequence"/>
</dbReference>
<organism evidence="2 3">
    <name type="scientific">Mucilaginibacter gracilis</name>
    <dbReference type="NCBI Taxonomy" id="423350"/>
    <lineage>
        <taxon>Bacteria</taxon>
        <taxon>Pseudomonadati</taxon>
        <taxon>Bacteroidota</taxon>
        <taxon>Sphingobacteriia</taxon>
        <taxon>Sphingobacteriales</taxon>
        <taxon>Sphingobacteriaceae</taxon>
        <taxon>Mucilaginibacter</taxon>
    </lineage>
</organism>
<reference evidence="2 3" key="1">
    <citation type="submission" date="2018-10" db="EMBL/GenBank/DDBJ databases">
        <title>Genomic Encyclopedia of Archaeal and Bacterial Type Strains, Phase II (KMG-II): from individual species to whole genera.</title>
        <authorList>
            <person name="Goeker M."/>
        </authorList>
    </citation>
    <scope>NUCLEOTIDE SEQUENCE [LARGE SCALE GENOMIC DNA]</scope>
    <source>
        <strain evidence="2 3">DSM 18602</strain>
    </source>
</reference>
<keyword evidence="1" id="KW-0802">TPR repeat</keyword>
<name>A0A495IYQ4_9SPHI</name>
<comment type="caution">
    <text evidence="2">The sequence shown here is derived from an EMBL/GenBank/DDBJ whole genome shotgun (WGS) entry which is preliminary data.</text>
</comment>
<sequence length="835" mass="97186">MSPWKKALLYFLCLLILTCSAVMIILACGPEPDPYDYGVSFFHNNISGGKAYRAFYFTSSQSLYDVDEPVNEQDVNAWEWASYLKGRVKASDVKKVMYQLNHPADSVLLQGYLNLNRGLPDSLKRNTFLPALRKNKAALLYYRFVKIIEPAVSYKDPWRSEPADTAYLLKNATYALKEASSVKDQFLKTRYYYQAQRLFHYTGQNKRAIDIYEKQIANARTSYYIKGLTLGLRAGEEWRTGDPAKSAYQFSKLFTGFPERRIQAYQNYVANKVPESEVIAFARSNDEKAVVYAMNGFYTPRFSTKYLKKVYQTAPRSPFVEILLAREVNKLEAGYLTPKLTDHLPYDNLDGDYYGWNDSLKKAKNMGKYISELGSFCTMIAKEKKCRNPQLGMITKAYLEWMTGKNAAGFTAINEVDDAGLAIKMHDQKQLVKLLLITQKIKRLDSAAEQELAPSLSWLDQKVKQESITNGERIKAFQDYGGERRLQRFTWSARDVYQKLLAPMYLSRHDTTKAALSMLKGMPKLHEDTLACYHQNYWNDYTTINFWQNYLHSSNFRQLISYKKYKKKGENTPYAKILTSGLKRTSFDCLYNLLGTAYLREHNYQQAVSVLSQIKKYSPKDFPLEYYNGPRLKSNPFVVQLNDYPKNYHQGKRGGYSKYRFAKTMYNLQMAVKRNPQKAARYTFAMATGLYNTSRYGNAWFMIAYAYSDSWIEKNRREPLYYDQDLNKTIDAEKLFLKARQLSNDPEFKGQCTFMAAKCKQNRYKGADDEFVHHKYFQGHADPYQDEIRRNPYFTELRKSYSRTRFYQVAVHECSYFRDFLASAHTSKKKQQPGK</sequence>
<feature type="repeat" description="TPR" evidence="1">
    <location>
        <begin position="588"/>
        <end position="621"/>
    </location>
</feature>
<evidence type="ECO:0000256" key="1">
    <source>
        <dbReference type="PROSITE-ProRule" id="PRU00339"/>
    </source>
</evidence>
<evidence type="ECO:0000313" key="3">
    <source>
        <dbReference type="Proteomes" id="UP000268007"/>
    </source>
</evidence>
<evidence type="ECO:0000313" key="2">
    <source>
        <dbReference type="EMBL" id="RKR81835.1"/>
    </source>
</evidence>
<dbReference type="PROSITE" id="PS50005">
    <property type="entry name" value="TPR"/>
    <property type="match status" value="1"/>
</dbReference>
<dbReference type="EMBL" id="RBKU01000001">
    <property type="protein sequence ID" value="RKR81835.1"/>
    <property type="molecule type" value="Genomic_DNA"/>
</dbReference>
<dbReference type="InterPro" id="IPR019734">
    <property type="entry name" value="TPR_rpt"/>
</dbReference>
<proteinExistence type="predicted"/>
<dbReference type="PROSITE" id="PS51257">
    <property type="entry name" value="PROKAR_LIPOPROTEIN"/>
    <property type="match status" value="1"/>
</dbReference>
<protein>
    <submittedName>
        <fullName evidence="2">Uncharacterized protein</fullName>
    </submittedName>
</protein>